<feature type="compositionally biased region" description="Acidic residues" evidence="1">
    <location>
        <begin position="35"/>
        <end position="48"/>
    </location>
</feature>
<sequence>MAQTVGGILMTDSKFSALTTPDNVPKKAAAKSADDYDDSEERDGEEGDFVTPSLGEAGAGGVACGGGHAYKGMVEYASASCKGHMYTPGLFKMLTDERTRQMGQSVYGDRSRLLAALQRYRDGGTLTIGVIGASIAAGQGAFDAPAFPYWANLILQAQLPNNIGRFKLNNGAVPGTSSQYMSTCHNVHVPHDADIVVLEYAVSDEEMPMPHMNNQVRRPYERLIRKLLNYPRRPAVILMHAYRWFQQQTEYTGQFWTSSERQHMEFGLYYQLPQLSVKSCCYHHMRTGKEGFQVKRPRADPHGKLQHENFVDAMLKGNAFYFDIVHPDGNTGHRVMGELLAQLVLDAWAQVSSGYNVTAEQIEHMYAPLPTPMLPNNQETSSSLCFIGPAFVKTVLNATGFEWINEGKTEQLPKWGYIADTPGAEINFLISTNTTGAAKGPEVVVEIGFLRSYETMGKFAVQCSEGCACRPFFVDGIHDQHTSQTFLHSFRVSQADRCVISVKVLSATSSGKHKVKLTGLMVTEDPDNQGFNNWAAWDWVSLASAKDPNGVFSISNIARRSMMEILRQDREALRQRYKALYGVDVFGTWAYGRAEEGRKV</sequence>
<accession>A0A836BZS5</accession>
<proteinExistence type="predicted"/>
<evidence type="ECO:0000256" key="1">
    <source>
        <dbReference type="SAM" id="MobiDB-lite"/>
    </source>
</evidence>
<evidence type="ECO:0000313" key="3">
    <source>
        <dbReference type="Proteomes" id="UP000612055"/>
    </source>
</evidence>
<dbReference type="PANTHER" id="PTHR34407">
    <property type="entry name" value="EXPRESSED PROTEIN"/>
    <property type="match status" value="1"/>
</dbReference>
<comment type="caution">
    <text evidence="2">The sequence shown here is derived from an EMBL/GenBank/DDBJ whole genome shotgun (WGS) entry which is preliminary data.</text>
</comment>
<organism evidence="2 3">
    <name type="scientific">Edaphochlamys debaryana</name>
    <dbReference type="NCBI Taxonomy" id="47281"/>
    <lineage>
        <taxon>Eukaryota</taxon>
        <taxon>Viridiplantae</taxon>
        <taxon>Chlorophyta</taxon>
        <taxon>core chlorophytes</taxon>
        <taxon>Chlorophyceae</taxon>
        <taxon>CS clade</taxon>
        <taxon>Chlamydomonadales</taxon>
        <taxon>Chlamydomonadales incertae sedis</taxon>
        <taxon>Edaphochlamys</taxon>
    </lineage>
</organism>
<dbReference type="SUPFAM" id="SSF52266">
    <property type="entry name" value="SGNH hydrolase"/>
    <property type="match status" value="1"/>
</dbReference>
<feature type="region of interest" description="Disordered" evidence="1">
    <location>
        <begin position="17"/>
        <end position="52"/>
    </location>
</feature>
<gene>
    <name evidence="2" type="ORF">HYH03_008218</name>
</gene>
<evidence type="ECO:0000313" key="2">
    <source>
        <dbReference type="EMBL" id="KAG2493704.1"/>
    </source>
</evidence>
<dbReference type="InterPro" id="IPR036514">
    <property type="entry name" value="SGNH_hydro_sf"/>
</dbReference>
<dbReference type="Proteomes" id="UP000612055">
    <property type="component" value="Unassembled WGS sequence"/>
</dbReference>
<dbReference type="OrthoDB" id="544608at2759"/>
<protein>
    <recommendedName>
        <fullName evidence="4">SGNH hydrolase-type esterase domain-containing protein</fullName>
    </recommendedName>
</protein>
<evidence type="ECO:0008006" key="4">
    <source>
        <dbReference type="Google" id="ProtNLM"/>
    </source>
</evidence>
<dbReference type="PANTHER" id="PTHR34407:SF1">
    <property type="entry name" value="SGNH HYDROLASE-TYPE ESTERASE DOMAIN-CONTAINING PROTEIN"/>
    <property type="match status" value="1"/>
</dbReference>
<dbReference type="EMBL" id="JAEHOE010000036">
    <property type="protein sequence ID" value="KAG2493704.1"/>
    <property type="molecule type" value="Genomic_DNA"/>
</dbReference>
<dbReference type="Gene3D" id="3.40.50.1110">
    <property type="entry name" value="SGNH hydrolase"/>
    <property type="match status" value="1"/>
</dbReference>
<keyword evidence="3" id="KW-1185">Reference proteome</keyword>
<name>A0A836BZS5_9CHLO</name>
<dbReference type="AlphaFoldDB" id="A0A836BZS5"/>
<dbReference type="CDD" id="cd00229">
    <property type="entry name" value="SGNH_hydrolase"/>
    <property type="match status" value="1"/>
</dbReference>
<reference evidence="2" key="1">
    <citation type="journal article" date="2020" name="bioRxiv">
        <title>Comparative genomics of Chlamydomonas.</title>
        <authorList>
            <person name="Craig R.J."/>
            <person name="Hasan A.R."/>
            <person name="Ness R.W."/>
            <person name="Keightley P.D."/>
        </authorList>
    </citation>
    <scope>NUCLEOTIDE SEQUENCE</scope>
    <source>
        <strain evidence="2">CCAP 11/70</strain>
    </source>
</reference>